<evidence type="ECO:0000313" key="1">
    <source>
        <dbReference type="EMBL" id="ERJ06870.1"/>
    </source>
</evidence>
<reference evidence="1 2" key="2">
    <citation type="journal article" date="2013" name="PLoS ONE">
        <title>INDIGO - INtegrated Data Warehouse of MIcrobial GenOmes with Examples from the Red Sea Extremophiles.</title>
        <authorList>
            <person name="Alam I."/>
            <person name="Antunes A."/>
            <person name="Kamau A.A."/>
            <person name="Ba Alawi W."/>
            <person name="Kalkatawi M."/>
            <person name="Stingl U."/>
            <person name="Bajic V.B."/>
        </authorList>
    </citation>
    <scope>NUCLEOTIDE SEQUENCE [LARGE SCALE GENOMIC DNA]</scope>
    <source>
        <strain evidence="1 2">SARL4B</strain>
    </source>
</reference>
<dbReference type="Proteomes" id="UP000003861">
    <property type="component" value="Unassembled WGS sequence"/>
</dbReference>
<dbReference type="SUPFAM" id="SSF49452">
    <property type="entry name" value="Starch-binding domain-like"/>
    <property type="match status" value="1"/>
</dbReference>
<dbReference type="InterPro" id="IPR013783">
    <property type="entry name" value="Ig-like_fold"/>
</dbReference>
<dbReference type="InterPro" id="IPR013784">
    <property type="entry name" value="Carb-bd-like_fold"/>
</dbReference>
<name>U2F9Y1_9EURY</name>
<dbReference type="NCBIfam" id="TIGR04207">
    <property type="entry name" value="halo_sig_pep"/>
    <property type="match status" value="1"/>
</dbReference>
<dbReference type="EMBL" id="AFNT02000009">
    <property type="protein sequence ID" value="ERJ06870.1"/>
    <property type="molecule type" value="Genomic_DNA"/>
</dbReference>
<evidence type="ECO:0000313" key="2">
    <source>
        <dbReference type="Proteomes" id="UP000003861"/>
    </source>
</evidence>
<dbReference type="OrthoDB" id="325633at2157"/>
<dbReference type="Gene3D" id="2.60.40.1120">
    <property type="entry name" value="Carboxypeptidase-like, regulatory domain"/>
    <property type="match status" value="1"/>
</dbReference>
<sequence length="865" mass="90384">MTGNSTPQEKVRAVFLATLMVLSVFAMSAAFAGAAAAGNSGGDWGTTLPAVGGTDYTDTGSTTTEAVSEIANVTFSSEGDINNVTVNATGGNEGNVPASAIDEVTVSLNTTDGVVTDSEIYDSHDTLVDFADVDGNVTNVSDLIVKAQIAQNAANNSVIDANLTVKTNPSGWYDTDGTQTILNDNIGYFSGLITDQNNNPIPAEVIVEGDDSTTSGIYKTTTANDNGQYTIGVPEGNYTVTANLEGYNSASPKDSEVTAGETTSANFVLEQIINAGEIDVTPSTDSAEADGSTEVEYEIELFDDDDGSPYEDDVEVTVDAPDEGAITLSDTTVTTTDGNATVTATSSEIQAAEFTFTAQSNESVSETVTTQFVAADGNLALYGDVQEWATNADVEGATVWAAYPGVNQTQAFAEEETNLSTMTAASGEYQISGINENRLGANNALNVYVAASGYNSINGTAADGNVTGFGNVSQYYATNAQVSMNPAGSDVDNTTSKDFTVSPVEITPVYDVTVDVTQDGDSIARMPTQDVADVEYEVLVKADTDPDSEFEPVSESDLVTPSEVDVVFNITTNTSSGNLLPADANDQVVTYGDDVQFETTRTPSPDNVTINASVVNENDQEFNDSTGVEVYGVGEITGDVVNDDSPADNLPGASVTLIKEPDTANEEIVANTTTGPEGSYSFTEVETGFDYRIDAEFEGETGFNDITKNTAGTTNADVVIVGVEAPKGFTVVDINPANVTVTQGDVIDVTATINNDAPDEDTRDVEFRVTDSNGSEVVSITESVTLQPGENTYTFSGIDTSALAAGNYTHGVYTDTNSQTATLTVESSSGGDVTFQDVLGVITDYNNDDASFQDVLDVITAYNNS</sequence>
<dbReference type="GO" id="GO:0030246">
    <property type="term" value="F:carbohydrate binding"/>
    <property type="evidence" value="ECO:0007669"/>
    <property type="project" value="InterPro"/>
</dbReference>
<accession>U2F9Y1</accession>
<protein>
    <submittedName>
        <fullName evidence="1">Cell surface glycoprotein</fullName>
    </submittedName>
</protein>
<dbReference type="eggNOG" id="arCOG07560">
    <property type="taxonomic scope" value="Archaea"/>
</dbReference>
<dbReference type="InterPro" id="IPR026452">
    <property type="entry name" value="Surf_glycop_sig_pep"/>
</dbReference>
<organism evidence="1 2">
    <name type="scientific">Halorhabdus tiamatea SARL4B</name>
    <dbReference type="NCBI Taxonomy" id="1033806"/>
    <lineage>
        <taxon>Archaea</taxon>
        <taxon>Methanobacteriati</taxon>
        <taxon>Methanobacteriota</taxon>
        <taxon>Stenosarchaea group</taxon>
        <taxon>Halobacteria</taxon>
        <taxon>Halobacteriales</taxon>
        <taxon>Haloarculaceae</taxon>
        <taxon>Halorhabdus</taxon>
    </lineage>
</organism>
<dbReference type="Gene3D" id="2.60.40.10">
    <property type="entry name" value="Immunoglobulins"/>
    <property type="match status" value="1"/>
</dbReference>
<dbReference type="SUPFAM" id="SSF49478">
    <property type="entry name" value="Cna protein B-type domain"/>
    <property type="match status" value="1"/>
</dbReference>
<dbReference type="SUPFAM" id="SSF49373">
    <property type="entry name" value="Invasin/intimin cell-adhesion fragments"/>
    <property type="match status" value="1"/>
</dbReference>
<gene>
    <name evidence="1" type="ORF">HLRTI_001129</name>
</gene>
<proteinExistence type="predicted"/>
<comment type="caution">
    <text evidence="1">The sequence shown here is derived from an EMBL/GenBank/DDBJ whole genome shotgun (WGS) entry which is preliminary data.</text>
</comment>
<dbReference type="GeneID" id="23797814"/>
<dbReference type="Pfam" id="PF13620">
    <property type="entry name" value="CarboxypepD_reg"/>
    <property type="match status" value="1"/>
</dbReference>
<dbReference type="AlphaFoldDB" id="U2F9Y1"/>
<dbReference type="RefSeq" id="WP_021029432.1">
    <property type="nucleotide sequence ID" value="NC_021921.1"/>
</dbReference>
<reference evidence="1 2" key="1">
    <citation type="journal article" date="2011" name="J. Bacteriol.">
        <title>Genome sequence of Halorhabdus tiamatea, the first archaeon isolated from a deep-sea anoxic brine lake.</title>
        <authorList>
            <person name="Antunes A."/>
            <person name="Alam I."/>
            <person name="Bajic V.B."/>
            <person name="Stingl U."/>
        </authorList>
    </citation>
    <scope>NUCLEOTIDE SEQUENCE [LARGE SCALE GENOMIC DNA]</scope>
    <source>
        <strain evidence="1 2">SARL4B</strain>
    </source>
</reference>
<dbReference type="InterPro" id="IPR008964">
    <property type="entry name" value="Invasin/intimin_cell_adhesion"/>
</dbReference>